<dbReference type="PANTHER" id="PTHR38436:SF1">
    <property type="entry name" value="ESTER CYCLASE"/>
    <property type="match status" value="1"/>
</dbReference>
<dbReference type="GO" id="GO:0030638">
    <property type="term" value="P:polyketide metabolic process"/>
    <property type="evidence" value="ECO:0007669"/>
    <property type="project" value="InterPro"/>
</dbReference>
<dbReference type="InterPro" id="IPR009959">
    <property type="entry name" value="Cyclase_SnoaL-like"/>
</dbReference>
<gene>
    <name evidence="1" type="ORF">AVDCRST_MAG73-1573</name>
</gene>
<dbReference type="SUPFAM" id="SSF54427">
    <property type="entry name" value="NTF2-like"/>
    <property type="match status" value="1"/>
</dbReference>
<dbReference type="InterPro" id="IPR006311">
    <property type="entry name" value="TAT_signal"/>
</dbReference>
<dbReference type="InterPro" id="IPR032710">
    <property type="entry name" value="NTF2-like_dom_sf"/>
</dbReference>
<accession>A0A6J4U1A6</accession>
<reference evidence="1" key="1">
    <citation type="submission" date="2020-02" db="EMBL/GenBank/DDBJ databases">
        <authorList>
            <person name="Meier V. D."/>
        </authorList>
    </citation>
    <scope>NUCLEOTIDE SEQUENCE</scope>
    <source>
        <strain evidence="1">AVDCRST_MAG73</strain>
    </source>
</reference>
<dbReference type="AlphaFoldDB" id="A0A6J4U1A6"/>
<organism evidence="1">
    <name type="scientific">uncultured Thermomicrobiales bacterium</name>
    <dbReference type="NCBI Taxonomy" id="1645740"/>
    <lineage>
        <taxon>Bacteria</taxon>
        <taxon>Pseudomonadati</taxon>
        <taxon>Thermomicrobiota</taxon>
        <taxon>Thermomicrobia</taxon>
        <taxon>Thermomicrobiales</taxon>
        <taxon>environmental samples</taxon>
    </lineage>
</organism>
<dbReference type="Gene3D" id="3.10.450.50">
    <property type="match status" value="1"/>
</dbReference>
<dbReference type="PROSITE" id="PS51318">
    <property type="entry name" value="TAT"/>
    <property type="match status" value="1"/>
</dbReference>
<evidence type="ECO:0008006" key="2">
    <source>
        <dbReference type="Google" id="ProtNLM"/>
    </source>
</evidence>
<dbReference type="EMBL" id="CADCWE010000095">
    <property type="protein sequence ID" value="CAA9537639.1"/>
    <property type="molecule type" value="Genomic_DNA"/>
</dbReference>
<dbReference type="Pfam" id="PF07366">
    <property type="entry name" value="SnoaL"/>
    <property type="match status" value="1"/>
</dbReference>
<name>A0A6J4U1A6_9BACT</name>
<proteinExistence type="predicted"/>
<dbReference type="PANTHER" id="PTHR38436">
    <property type="entry name" value="POLYKETIDE CYCLASE SNOAL-LIKE DOMAIN"/>
    <property type="match status" value="1"/>
</dbReference>
<protein>
    <recommendedName>
        <fullName evidence="2">SnoaL-like domain-containing protein</fullName>
    </recommendedName>
</protein>
<sequence>MDRPIVPSRPALTRRAALARLGGGGLALGVAAASRPTLAQESTPMASPEAVPPVLQDWVTGWETADTDRLASTYAEDAVVEVVPLATTLPGREAIRQYYASYFAAFTESIPRITTVFATAERAAAEWSFQGRYTGQFPGFPPGEGQPISVRGANIITLRDGQITAEHQYFDVAGLLAQLGIGASVPGTPAAST</sequence>
<evidence type="ECO:0000313" key="1">
    <source>
        <dbReference type="EMBL" id="CAA9537639.1"/>
    </source>
</evidence>